<feature type="region of interest" description="Disordered" evidence="1">
    <location>
        <begin position="1"/>
        <end position="24"/>
    </location>
</feature>
<sequence length="273" mass="29533">MATGATAAASEATEQSAPDDELQEWLQSQRSAARISPGAEARTLLALARTATISTVSCDRDLAGFPNAGVIEFVADNKGRPVMILSSLSAHMRDVKADGRASITCLSPDFRGMDDSRVTITGIVELLQGADGKAARELYRQRHPDSFWIDFGDFEPFRMTSISKVRLNGGFARAATISPSEYAEAEPDPIAAFAAPISKHMNEDHSESTVAMLRHFGKLSAESAKIVGLDSLGMDVLVTKDSESYKGRLPFTRPALTRKEVREVIVEMTKQVA</sequence>
<dbReference type="AlphaFoldDB" id="A0AAW1SF51"/>
<evidence type="ECO:0000313" key="4">
    <source>
        <dbReference type="EMBL" id="KAK9844226.1"/>
    </source>
</evidence>
<name>A0AAW1SF51_9CHLO</name>
<dbReference type="EMBL" id="JALJOV010001649">
    <property type="protein sequence ID" value="KAK9844226.1"/>
    <property type="molecule type" value="Genomic_DNA"/>
</dbReference>
<gene>
    <name evidence="4" type="ORF">WJX84_003530</name>
</gene>
<accession>A0AAW1SF51</accession>
<organism evidence="4 5">
    <name type="scientific">Apatococcus fuscideae</name>
    <dbReference type="NCBI Taxonomy" id="2026836"/>
    <lineage>
        <taxon>Eukaryota</taxon>
        <taxon>Viridiplantae</taxon>
        <taxon>Chlorophyta</taxon>
        <taxon>core chlorophytes</taxon>
        <taxon>Trebouxiophyceae</taxon>
        <taxon>Chlorellales</taxon>
        <taxon>Chlorellaceae</taxon>
        <taxon>Apatococcus</taxon>
    </lineage>
</organism>
<dbReference type="Gene3D" id="3.20.180.10">
    <property type="entry name" value="PNP-oxidase-like"/>
    <property type="match status" value="1"/>
</dbReference>
<protein>
    <recommendedName>
        <fullName evidence="6">DUF2470 domain-containing protein</fullName>
    </recommendedName>
</protein>
<evidence type="ECO:0000313" key="5">
    <source>
        <dbReference type="Proteomes" id="UP001485043"/>
    </source>
</evidence>
<reference evidence="4 5" key="1">
    <citation type="journal article" date="2024" name="Nat. Commun.">
        <title>Phylogenomics reveals the evolutionary origins of lichenization in chlorophyte algae.</title>
        <authorList>
            <person name="Puginier C."/>
            <person name="Libourel C."/>
            <person name="Otte J."/>
            <person name="Skaloud P."/>
            <person name="Haon M."/>
            <person name="Grisel S."/>
            <person name="Petersen M."/>
            <person name="Berrin J.G."/>
            <person name="Delaux P.M."/>
            <person name="Dal Grande F."/>
            <person name="Keller J."/>
        </authorList>
    </citation>
    <scope>NUCLEOTIDE SEQUENCE [LARGE SCALE GENOMIC DNA]</scope>
    <source>
        <strain evidence="4 5">SAG 2523</strain>
    </source>
</reference>
<evidence type="ECO:0000259" key="2">
    <source>
        <dbReference type="Pfam" id="PF10615"/>
    </source>
</evidence>
<dbReference type="InterPro" id="IPR037119">
    <property type="entry name" value="Haem_oxidase_HugZ-like_sf"/>
</dbReference>
<comment type="caution">
    <text evidence="4">The sequence shown here is derived from an EMBL/GenBank/DDBJ whole genome shotgun (WGS) entry which is preliminary data.</text>
</comment>
<dbReference type="GO" id="GO:0005737">
    <property type="term" value="C:cytoplasm"/>
    <property type="evidence" value="ECO:0007669"/>
    <property type="project" value="UniProtKB-ARBA"/>
</dbReference>
<dbReference type="SUPFAM" id="SSF50475">
    <property type="entry name" value="FMN-binding split barrel"/>
    <property type="match status" value="1"/>
</dbReference>
<dbReference type="Gene3D" id="2.30.110.10">
    <property type="entry name" value="Electron Transport, Fmn-binding Protein, Chain A"/>
    <property type="match status" value="1"/>
</dbReference>
<dbReference type="InterPro" id="IPR055343">
    <property type="entry name" value="CREG_beta-barrel"/>
</dbReference>
<feature type="domain" description="CREG-like beta-barrel" evidence="3">
    <location>
        <begin position="40"/>
        <end position="183"/>
    </location>
</feature>
<keyword evidence="5" id="KW-1185">Reference proteome</keyword>
<feature type="compositionally biased region" description="Low complexity" evidence="1">
    <location>
        <begin position="1"/>
        <end position="16"/>
    </location>
</feature>
<dbReference type="Pfam" id="PF13883">
    <property type="entry name" value="CREG_beta-barrel"/>
    <property type="match status" value="1"/>
</dbReference>
<evidence type="ECO:0000256" key="1">
    <source>
        <dbReference type="SAM" id="MobiDB-lite"/>
    </source>
</evidence>
<dbReference type="InterPro" id="IPR019595">
    <property type="entry name" value="DUF2470"/>
</dbReference>
<dbReference type="PANTHER" id="PTHR13343:SF24">
    <property type="entry name" value="OS07G0573800 PROTEIN"/>
    <property type="match status" value="1"/>
</dbReference>
<feature type="domain" description="DUF2470" evidence="2">
    <location>
        <begin position="195"/>
        <end position="268"/>
    </location>
</feature>
<dbReference type="InterPro" id="IPR012349">
    <property type="entry name" value="Split_barrel_FMN-bd"/>
</dbReference>
<evidence type="ECO:0000259" key="3">
    <source>
        <dbReference type="Pfam" id="PF13883"/>
    </source>
</evidence>
<dbReference type="Proteomes" id="UP001485043">
    <property type="component" value="Unassembled WGS sequence"/>
</dbReference>
<dbReference type="PANTHER" id="PTHR13343">
    <property type="entry name" value="CREG1 PROTEIN"/>
    <property type="match status" value="1"/>
</dbReference>
<dbReference type="Pfam" id="PF10615">
    <property type="entry name" value="DUF2470"/>
    <property type="match status" value="1"/>
</dbReference>
<proteinExistence type="predicted"/>
<evidence type="ECO:0008006" key="6">
    <source>
        <dbReference type="Google" id="ProtNLM"/>
    </source>
</evidence>